<feature type="non-terminal residue" evidence="1">
    <location>
        <position position="23"/>
    </location>
</feature>
<gene>
    <name evidence="1" type="ORF">AYI69_g8479</name>
</gene>
<proteinExistence type="predicted"/>
<organism evidence="1 2">
    <name type="scientific">Smittium culicis</name>
    <dbReference type="NCBI Taxonomy" id="133412"/>
    <lineage>
        <taxon>Eukaryota</taxon>
        <taxon>Fungi</taxon>
        <taxon>Fungi incertae sedis</taxon>
        <taxon>Zoopagomycota</taxon>
        <taxon>Kickxellomycotina</taxon>
        <taxon>Harpellomycetes</taxon>
        <taxon>Harpellales</taxon>
        <taxon>Legeriomycetaceae</taxon>
        <taxon>Smittium</taxon>
    </lineage>
</organism>
<reference evidence="2" key="1">
    <citation type="submission" date="2017-01" db="EMBL/GenBank/DDBJ databases">
        <authorList>
            <person name="Wang Y."/>
            <person name="White M."/>
            <person name="Kvist S."/>
            <person name="Moncalvo J.-M."/>
        </authorList>
    </citation>
    <scope>NUCLEOTIDE SEQUENCE [LARGE SCALE GENOMIC DNA]</scope>
    <source>
        <strain evidence="2">ID-206-W2</strain>
    </source>
</reference>
<sequence>MFSPNFLCRFSSSITTGNWFNGT</sequence>
<evidence type="ECO:0000313" key="2">
    <source>
        <dbReference type="Proteomes" id="UP000187429"/>
    </source>
</evidence>
<keyword evidence="2" id="KW-1185">Reference proteome</keyword>
<protein>
    <submittedName>
        <fullName evidence="1">Uncharacterized protein</fullName>
    </submittedName>
</protein>
<accession>A0A1R1XJ99</accession>
<dbReference type="AlphaFoldDB" id="A0A1R1XJ99"/>
<dbReference type="Proteomes" id="UP000187429">
    <property type="component" value="Unassembled WGS sequence"/>
</dbReference>
<evidence type="ECO:0000313" key="1">
    <source>
        <dbReference type="EMBL" id="OMJ14709.1"/>
    </source>
</evidence>
<name>A0A1R1XJ99_9FUNG</name>
<comment type="caution">
    <text evidence="1">The sequence shown here is derived from an EMBL/GenBank/DDBJ whole genome shotgun (WGS) entry which is preliminary data.</text>
</comment>
<dbReference type="EMBL" id="LSSM01004533">
    <property type="protein sequence ID" value="OMJ14709.1"/>
    <property type="molecule type" value="Genomic_DNA"/>
</dbReference>